<evidence type="ECO:0000313" key="2">
    <source>
        <dbReference type="Proteomes" id="UP001229421"/>
    </source>
</evidence>
<reference evidence="1" key="1">
    <citation type="journal article" date="2023" name="bioRxiv">
        <title>Improved chromosome-level genome assembly for marigold (Tagetes erecta).</title>
        <authorList>
            <person name="Jiang F."/>
            <person name="Yuan L."/>
            <person name="Wang S."/>
            <person name="Wang H."/>
            <person name="Xu D."/>
            <person name="Wang A."/>
            <person name="Fan W."/>
        </authorList>
    </citation>
    <scope>NUCLEOTIDE SEQUENCE</scope>
    <source>
        <strain evidence="1">WSJ</strain>
        <tissue evidence="1">Leaf</tissue>
    </source>
</reference>
<accession>A0AAD8N911</accession>
<dbReference type="Proteomes" id="UP001229421">
    <property type="component" value="Unassembled WGS sequence"/>
</dbReference>
<gene>
    <name evidence="1" type="ORF">QVD17_41629</name>
</gene>
<organism evidence="1 2">
    <name type="scientific">Tagetes erecta</name>
    <name type="common">African marigold</name>
    <dbReference type="NCBI Taxonomy" id="13708"/>
    <lineage>
        <taxon>Eukaryota</taxon>
        <taxon>Viridiplantae</taxon>
        <taxon>Streptophyta</taxon>
        <taxon>Embryophyta</taxon>
        <taxon>Tracheophyta</taxon>
        <taxon>Spermatophyta</taxon>
        <taxon>Magnoliopsida</taxon>
        <taxon>eudicotyledons</taxon>
        <taxon>Gunneridae</taxon>
        <taxon>Pentapetalae</taxon>
        <taxon>asterids</taxon>
        <taxon>campanulids</taxon>
        <taxon>Asterales</taxon>
        <taxon>Asteraceae</taxon>
        <taxon>Asteroideae</taxon>
        <taxon>Heliantheae alliance</taxon>
        <taxon>Tageteae</taxon>
        <taxon>Tagetes</taxon>
    </lineage>
</organism>
<dbReference type="AlphaFoldDB" id="A0AAD8N911"/>
<evidence type="ECO:0000313" key="1">
    <source>
        <dbReference type="EMBL" id="KAK1406335.1"/>
    </source>
</evidence>
<keyword evidence="2" id="KW-1185">Reference proteome</keyword>
<dbReference type="EMBL" id="JAUHHV010000012">
    <property type="protein sequence ID" value="KAK1406335.1"/>
    <property type="molecule type" value="Genomic_DNA"/>
</dbReference>
<proteinExistence type="predicted"/>
<name>A0AAD8N911_TARER</name>
<sequence>MTTTIVSLLHFIQETKPVESVRDEFTGDEEYPSSDDFIYDSTPVYDEYTDDEWYSWMNGGLIFEDGRNSWDAENDDNNRESSTLYSGNFIGFLHESGDQKFRLRNVGDIQEMKVISNDDATMVGGVMVVIVDANAMVGNDDDRVATGGQRSFCQPIMMSRLFQLILEKDLNVSLVLMDNHIIRKFCYMEGDSLFKINNNLSGDDKDEVKCASKSQGGNYFQTICVRDDDSQKKMDDLKVGNSTRNIGASTVLSKLNVIYSLRAKDGACVSCGEGFQRGSIMEKQASKILERVLFEVQRGHHFPFDPGVMLKTHGQVFFKRRSMMHEHHVNKKIRGQDNQDI</sequence>
<protein>
    <submittedName>
        <fullName evidence="1">Uncharacterized protein</fullName>
    </submittedName>
</protein>
<comment type="caution">
    <text evidence="1">The sequence shown here is derived from an EMBL/GenBank/DDBJ whole genome shotgun (WGS) entry which is preliminary data.</text>
</comment>